<organism evidence="1 2">
    <name type="scientific">Rhizobium leguminosarum</name>
    <dbReference type="NCBI Taxonomy" id="384"/>
    <lineage>
        <taxon>Bacteria</taxon>
        <taxon>Pseudomonadati</taxon>
        <taxon>Pseudomonadota</taxon>
        <taxon>Alphaproteobacteria</taxon>
        <taxon>Hyphomicrobiales</taxon>
        <taxon>Rhizobiaceae</taxon>
        <taxon>Rhizobium/Agrobacterium group</taxon>
        <taxon>Rhizobium</taxon>
    </lineage>
</organism>
<dbReference type="Proteomes" id="UP000290767">
    <property type="component" value="Unassembled WGS sequence"/>
</dbReference>
<evidence type="ECO:0000313" key="2">
    <source>
        <dbReference type="Proteomes" id="UP000290767"/>
    </source>
</evidence>
<comment type="caution">
    <text evidence="1">The sequence shown here is derived from an EMBL/GenBank/DDBJ whole genome shotgun (WGS) entry which is preliminary data.</text>
</comment>
<name>A0A4Q1UCK9_RHILE</name>
<reference evidence="1 2" key="1">
    <citation type="submission" date="2017-03" db="EMBL/GenBank/DDBJ databases">
        <authorList>
            <person name="Safronova V.I."/>
            <person name="Sazanova A.L."/>
            <person name="Chirak E.R."/>
        </authorList>
    </citation>
    <scope>NUCLEOTIDE SEQUENCE [LARGE SCALE GENOMIC DNA]</scope>
    <source>
        <strain evidence="1 2">Tri-43</strain>
    </source>
</reference>
<dbReference type="AlphaFoldDB" id="A0A4Q1UCK9"/>
<proteinExistence type="predicted"/>
<accession>A0A4Q1UCK9</accession>
<dbReference type="RefSeq" id="WP_129418817.1">
    <property type="nucleotide sequence ID" value="NZ_MZMU01000003.1"/>
</dbReference>
<evidence type="ECO:0000313" key="1">
    <source>
        <dbReference type="EMBL" id="RXT29373.1"/>
    </source>
</evidence>
<gene>
    <name evidence="1" type="ORF">B5P46_11880</name>
</gene>
<dbReference type="EMBL" id="MZMU01000003">
    <property type="protein sequence ID" value="RXT29373.1"/>
    <property type="molecule type" value="Genomic_DNA"/>
</dbReference>
<protein>
    <submittedName>
        <fullName evidence="1">Uncharacterized protein</fullName>
    </submittedName>
</protein>
<sequence>MDNPFPIPQQLRQADIFLGDGGQTYGPFSFKIFDIGDAEVWSRPAGDSGFAKQSVFVAKVNGDPFDNFTVTFPAGQPDTTQILVQSARLDSRAAGVMRGGRIDPTAMEKEFSKIATEMQELRRDIDRGWKSDFGQEPMTLDADVEDGDVLVKDGDRLAKGPSAAALLDVQKQAEEARDIAVDKAEIAVQAAADAEAYALIVGAAVYDFNFDSDPSTPGYDWNE</sequence>